<organism evidence="2 3">
    <name type="scientific">Anaerostipes hadrus</name>
    <dbReference type="NCBI Taxonomy" id="649756"/>
    <lineage>
        <taxon>Bacteria</taxon>
        <taxon>Bacillati</taxon>
        <taxon>Bacillota</taxon>
        <taxon>Clostridia</taxon>
        <taxon>Lachnospirales</taxon>
        <taxon>Lachnospiraceae</taxon>
        <taxon>Anaerostipes</taxon>
    </lineage>
</organism>
<dbReference type="RefSeq" id="WP_044920719.1">
    <property type="nucleotide sequence ID" value="NZ_CYXT01000017.1"/>
</dbReference>
<dbReference type="Proteomes" id="UP000095564">
    <property type="component" value="Unassembled WGS sequence"/>
</dbReference>
<dbReference type="OrthoDB" id="1957837at2"/>
<reference evidence="3 4" key="1">
    <citation type="submission" date="2015-09" db="EMBL/GenBank/DDBJ databases">
        <authorList>
            <consortium name="Pathogen Informatics"/>
        </authorList>
    </citation>
    <scope>NUCLEOTIDE SEQUENCE [LARGE SCALE GENOMIC DNA]</scope>
    <source>
        <strain evidence="1 4">2789STDY5608868</strain>
        <strain evidence="2 3">2789STDY5834908</strain>
    </source>
</reference>
<evidence type="ECO:0000313" key="2">
    <source>
        <dbReference type="EMBL" id="CUP49267.1"/>
    </source>
</evidence>
<name>A0A174NQX3_ANAHA</name>
<evidence type="ECO:0000313" key="3">
    <source>
        <dbReference type="Proteomes" id="UP000095564"/>
    </source>
</evidence>
<accession>A0A174NQX3</accession>
<evidence type="ECO:0000313" key="1">
    <source>
        <dbReference type="EMBL" id="CUN03735.1"/>
    </source>
</evidence>
<protein>
    <submittedName>
        <fullName evidence="2">Uncharacterized protein</fullName>
    </submittedName>
</protein>
<sequence>MGKLSTFIINGAPMSGKDTFVRQLQKEFPDQVVNFSTIDSVKELYKVAGWDGKKDAESRKVLSDMKDYLTKKFDLPFLEVQSKISETLKTASNSEKDMMLFIHVREPQEIDRLKKAHPDIVTIQVVRNCIKDLPASNHADANINDYQYDITVYNNETVKDLRNRALVLAAEHGLKKAEPKRVSIEFEVPEGMNEKEFEQMMKYASHMLVMPPSTPLDIILKNLH</sequence>
<dbReference type="AlphaFoldDB" id="A0A174NQX3"/>
<dbReference type="Proteomes" id="UP000095598">
    <property type="component" value="Unassembled WGS sequence"/>
</dbReference>
<dbReference type="Gene3D" id="3.40.50.300">
    <property type="entry name" value="P-loop containing nucleotide triphosphate hydrolases"/>
    <property type="match status" value="1"/>
</dbReference>
<dbReference type="InterPro" id="IPR027417">
    <property type="entry name" value="P-loop_NTPase"/>
</dbReference>
<dbReference type="EMBL" id="CYXT01000017">
    <property type="protein sequence ID" value="CUN03735.1"/>
    <property type="molecule type" value="Genomic_DNA"/>
</dbReference>
<evidence type="ECO:0000313" key="4">
    <source>
        <dbReference type="Proteomes" id="UP000095598"/>
    </source>
</evidence>
<proteinExistence type="predicted"/>
<gene>
    <name evidence="1" type="ORF">ERS852425_02206</name>
    <name evidence="2" type="ORF">ERS852520_01466</name>
</gene>
<dbReference type="EMBL" id="CZAU01000013">
    <property type="protein sequence ID" value="CUP49267.1"/>
    <property type="molecule type" value="Genomic_DNA"/>
</dbReference>